<keyword evidence="7 10" id="KW-0472">Membrane</keyword>
<dbReference type="EC" id="2.1.1.-" evidence="9"/>
<keyword evidence="9" id="KW-0808">Transferase</keyword>
<dbReference type="GO" id="GO:0005886">
    <property type="term" value="C:plasma membrane"/>
    <property type="evidence" value="ECO:0007669"/>
    <property type="project" value="UniProtKB-SubCell"/>
</dbReference>
<feature type="transmembrane region" description="Helical" evidence="10">
    <location>
        <begin position="228"/>
        <end position="246"/>
    </location>
</feature>
<dbReference type="GO" id="GO:0006465">
    <property type="term" value="P:signal peptide processing"/>
    <property type="evidence" value="ECO:0007669"/>
    <property type="project" value="TreeGrafter"/>
</dbReference>
<keyword evidence="5 9" id="KW-0812">Transmembrane</keyword>
<keyword evidence="6 10" id="KW-1133">Transmembrane helix</keyword>
<evidence type="ECO:0000259" key="12">
    <source>
        <dbReference type="Pfam" id="PF06750"/>
    </source>
</evidence>
<evidence type="ECO:0000256" key="3">
    <source>
        <dbReference type="ARBA" id="ARBA00022475"/>
    </source>
</evidence>
<organism evidence="13 14">
    <name type="scientific">Parasynechococcus marenigrum (strain WH8102)</name>
    <dbReference type="NCBI Taxonomy" id="84588"/>
    <lineage>
        <taxon>Bacteria</taxon>
        <taxon>Bacillati</taxon>
        <taxon>Cyanobacteriota</taxon>
        <taxon>Cyanophyceae</taxon>
        <taxon>Synechococcales</taxon>
        <taxon>Prochlorococcaceae</taxon>
        <taxon>Parasynechococcus</taxon>
        <taxon>Parasynechococcus marenigrum</taxon>
    </lineage>
</organism>
<dbReference type="InterPro" id="IPR050882">
    <property type="entry name" value="Prepilin_peptidase/N-MTase"/>
</dbReference>
<dbReference type="GO" id="GO:0008168">
    <property type="term" value="F:methyltransferase activity"/>
    <property type="evidence" value="ECO:0007669"/>
    <property type="project" value="UniProtKB-KW"/>
</dbReference>
<comment type="catalytic activity">
    <reaction evidence="9">
        <text>Typically cleaves a -Gly-|-Phe- bond to release an N-terminal, basic peptide of 5-8 residues from type IV prepilin, and then N-methylates the new N-terminal amino group, the methyl donor being S-adenosyl-L-methionine.</text>
        <dbReference type="EC" id="3.4.23.43"/>
    </reaction>
</comment>
<keyword evidence="9" id="KW-0378">Hydrolase</keyword>
<keyword evidence="3" id="KW-1003">Cell membrane</keyword>
<dbReference type="Proteomes" id="UP000001422">
    <property type="component" value="Chromosome"/>
</dbReference>
<dbReference type="KEGG" id="syw:SYNW0787"/>
<accession>Q7U837</accession>
<evidence type="ECO:0000256" key="8">
    <source>
        <dbReference type="RuleBase" id="RU003793"/>
    </source>
</evidence>
<comment type="function">
    <text evidence="9">Plays an essential role in type IV pili and type II pseudopili formation by proteolytically removing the leader sequence from substrate proteins and subsequently monomethylating the alpha-amino group of the newly exposed N-terminal phenylalanine.</text>
</comment>
<dbReference type="PANTHER" id="PTHR30487:SF0">
    <property type="entry name" value="PREPILIN LEADER PEPTIDASE_N-METHYLTRANSFERASE-RELATED"/>
    <property type="match status" value="1"/>
</dbReference>
<dbReference type="InterPro" id="IPR000045">
    <property type="entry name" value="Prepilin_IV_endopep_pep"/>
</dbReference>
<sequence>MTLLIVALFGACVGSFTNVVVWRLPRQESVVVPGSHCPRCGHAIRWHDNLPVIGWLLLGGRCRDCGAGISWRYPAVELASALLWLSALSVQAGGGLSEPWRPWAGLVLVALLLPLVLIDIDHLWLPEPLCRWGMVLGLLFSAGAGWTVLGDHLVAAALALVLLEGLSGMAERILGQPALGLGDAKLAALGGAWLGAAGIAVAMALGTLVGAVVGSVGRVSGRLQPRQAFAFGPFIALGIWLVWLRGADWWWEQWQRLLGF</sequence>
<dbReference type="InterPro" id="IPR014032">
    <property type="entry name" value="Peptidase_A24A_bac"/>
</dbReference>
<dbReference type="HOGENOM" id="CLU_057101_0_1_3"/>
<dbReference type="RefSeq" id="WP_011127652.1">
    <property type="nucleotide sequence ID" value="NC_005070.1"/>
</dbReference>
<feature type="transmembrane region" description="Helical" evidence="10">
    <location>
        <begin position="132"/>
        <end position="149"/>
    </location>
</feature>
<evidence type="ECO:0000256" key="7">
    <source>
        <dbReference type="ARBA" id="ARBA00023136"/>
    </source>
</evidence>
<protein>
    <recommendedName>
        <fullName evidence="9">Prepilin leader peptidase/N-methyltransferase</fullName>
        <ecNumber evidence="9">2.1.1.-</ecNumber>
        <ecNumber evidence="9">3.4.23.43</ecNumber>
    </recommendedName>
</protein>
<dbReference type="Pfam" id="PF01478">
    <property type="entry name" value="Peptidase_A24"/>
    <property type="match status" value="1"/>
</dbReference>
<evidence type="ECO:0000256" key="5">
    <source>
        <dbReference type="ARBA" id="ARBA00022692"/>
    </source>
</evidence>
<evidence type="ECO:0000313" key="13">
    <source>
        <dbReference type="EMBL" id="CAE07302.1"/>
    </source>
</evidence>
<feature type="domain" description="Prepilin type IV endopeptidase peptidase" evidence="11">
    <location>
        <begin position="106"/>
        <end position="214"/>
    </location>
</feature>
<evidence type="ECO:0000256" key="1">
    <source>
        <dbReference type="ARBA" id="ARBA00004429"/>
    </source>
</evidence>
<dbReference type="GO" id="GO:0004190">
    <property type="term" value="F:aspartic-type endopeptidase activity"/>
    <property type="evidence" value="ECO:0007669"/>
    <property type="project" value="UniProtKB-EC"/>
</dbReference>
<keyword evidence="9" id="KW-0645">Protease</keyword>
<evidence type="ECO:0000256" key="4">
    <source>
        <dbReference type="ARBA" id="ARBA00022519"/>
    </source>
</evidence>
<dbReference type="EMBL" id="BX569691">
    <property type="protein sequence ID" value="CAE07302.1"/>
    <property type="molecule type" value="Genomic_DNA"/>
</dbReference>
<keyword evidence="9" id="KW-0511">Multifunctional enzyme</keyword>
<reference evidence="13 14" key="1">
    <citation type="journal article" date="2003" name="Nature">
        <title>The genome of a motile marine Synechococcus.</title>
        <authorList>
            <person name="Palenik B."/>
            <person name="Brahamsha B."/>
            <person name="Larimer F."/>
            <person name="Land M."/>
            <person name="Hauser L."/>
            <person name="Chain P."/>
            <person name="Lamerdin J."/>
            <person name="Regala W."/>
            <person name="Allen E.A."/>
            <person name="McCarren J."/>
            <person name="Paulsen I."/>
            <person name="Dufresne A."/>
            <person name="Partensky F."/>
            <person name="Webb E."/>
            <person name="Waterbury J."/>
        </authorList>
    </citation>
    <scope>NUCLEOTIDE SEQUENCE [LARGE SCALE GENOMIC DNA]</scope>
    <source>
        <strain evidence="13 14">WH8102</strain>
    </source>
</reference>
<feature type="transmembrane region" description="Helical" evidence="10">
    <location>
        <begin position="186"/>
        <end position="216"/>
    </location>
</feature>
<name>Q7U837_PARMW</name>
<feature type="domain" description="Prepilin peptidase A24 N-terminal" evidence="12">
    <location>
        <begin position="8"/>
        <end position="87"/>
    </location>
</feature>
<keyword evidence="4" id="KW-0997">Cell inner membrane</keyword>
<dbReference type="STRING" id="84588.SYNW0787"/>
<dbReference type="Pfam" id="PF06750">
    <property type="entry name" value="A24_N_bact"/>
    <property type="match status" value="1"/>
</dbReference>
<comment type="subcellular location">
    <subcellularLocation>
        <location evidence="1">Cell inner membrane</location>
        <topology evidence="1">Multi-pass membrane protein</topology>
    </subcellularLocation>
    <subcellularLocation>
        <location evidence="9">Cell membrane</location>
        <topology evidence="9">Multi-pass membrane protein</topology>
    </subcellularLocation>
</comment>
<evidence type="ECO:0000256" key="10">
    <source>
        <dbReference type="SAM" id="Phobius"/>
    </source>
</evidence>
<evidence type="ECO:0000256" key="6">
    <source>
        <dbReference type="ARBA" id="ARBA00022989"/>
    </source>
</evidence>
<dbReference type="EC" id="3.4.23.43" evidence="9"/>
<evidence type="ECO:0000256" key="2">
    <source>
        <dbReference type="ARBA" id="ARBA00005801"/>
    </source>
</evidence>
<evidence type="ECO:0000259" key="11">
    <source>
        <dbReference type="Pfam" id="PF01478"/>
    </source>
</evidence>
<proteinExistence type="inferred from homology"/>
<dbReference type="PANTHER" id="PTHR30487">
    <property type="entry name" value="TYPE 4 PREPILIN-LIKE PROTEINS LEADER PEPTIDE-PROCESSING ENZYME"/>
    <property type="match status" value="1"/>
</dbReference>
<evidence type="ECO:0000256" key="9">
    <source>
        <dbReference type="RuleBase" id="RU003794"/>
    </source>
</evidence>
<dbReference type="AlphaFoldDB" id="Q7U837"/>
<evidence type="ECO:0000313" key="14">
    <source>
        <dbReference type="Proteomes" id="UP000001422"/>
    </source>
</evidence>
<dbReference type="GO" id="GO:0032259">
    <property type="term" value="P:methylation"/>
    <property type="evidence" value="ECO:0007669"/>
    <property type="project" value="UniProtKB-KW"/>
</dbReference>
<dbReference type="InterPro" id="IPR010627">
    <property type="entry name" value="Prepilin_pept_A24_N"/>
</dbReference>
<dbReference type="PRINTS" id="PR00864">
    <property type="entry name" value="PREPILNPTASE"/>
</dbReference>
<keyword evidence="9" id="KW-0489">Methyltransferase</keyword>
<comment type="similarity">
    <text evidence="2 8">Belongs to the peptidase A24 family.</text>
</comment>
<feature type="transmembrane region" description="Helical" evidence="10">
    <location>
        <begin position="103"/>
        <end position="120"/>
    </location>
</feature>
<keyword evidence="14" id="KW-1185">Reference proteome</keyword>
<gene>
    <name evidence="13" type="ordered locus">SYNW0787</name>
</gene>
<dbReference type="eggNOG" id="COG1989">
    <property type="taxonomic scope" value="Bacteria"/>
</dbReference>